<evidence type="ECO:0000313" key="3">
    <source>
        <dbReference type="Proteomes" id="UP001595947"/>
    </source>
</evidence>
<dbReference type="Proteomes" id="UP001595947">
    <property type="component" value="Unassembled WGS sequence"/>
</dbReference>
<proteinExistence type="predicted"/>
<comment type="caution">
    <text evidence="2">The sequence shown here is derived from an EMBL/GenBank/DDBJ whole genome shotgun (WGS) entry which is preliminary data.</text>
</comment>
<protein>
    <submittedName>
        <fullName evidence="2">Nuclear transport factor 2 family protein</fullName>
    </submittedName>
</protein>
<organism evidence="2 3">
    <name type="scientific">Actinomycetospora atypica</name>
    <dbReference type="NCBI Taxonomy" id="1290095"/>
    <lineage>
        <taxon>Bacteria</taxon>
        <taxon>Bacillati</taxon>
        <taxon>Actinomycetota</taxon>
        <taxon>Actinomycetes</taxon>
        <taxon>Pseudonocardiales</taxon>
        <taxon>Pseudonocardiaceae</taxon>
        <taxon>Actinomycetospora</taxon>
    </lineage>
</organism>
<keyword evidence="3" id="KW-1185">Reference proteome</keyword>
<dbReference type="InterPro" id="IPR037401">
    <property type="entry name" value="SnoaL-like"/>
</dbReference>
<dbReference type="RefSeq" id="WP_378037173.1">
    <property type="nucleotide sequence ID" value="NZ_JBHSIV010000017.1"/>
</dbReference>
<reference evidence="3" key="1">
    <citation type="journal article" date="2019" name="Int. J. Syst. Evol. Microbiol.">
        <title>The Global Catalogue of Microorganisms (GCM) 10K type strain sequencing project: providing services to taxonomists for standard genome sequencing and annotation.</title>
        <authorList>
            <consortium name="The Broad Institute Genomics Platform"/>
            <consortium name="The Broad Institute Genome Sequencing Center for Infectious Disease"/>
            <person name="Wu L."/>
            <person name="Ma J."/>
        </authorList>
    </citation>
    <scope>NUCLEOTIDE SEQUENCE [LARGE SCALE GENOMIC DNA]</scope>
    <source>
        <strain evidence="3">CGMCC 4.7093</strain>
    </source>
</reference>
<evidence type="ECO:0000313" key="2">
    <source>
        <dbReference type="EMBL" id="MFC5063825.1"/>
    </source>
</evidence>
<name>A0ABV9YLT0_9PSEU</name>
<evidence type="ECO:0000259" key="1">
    <source>
        <dbReference type="Pfam" id="PF12680"/>
    </source>
</evidence>
<dbReference type="Pfam" id="PF12680">
    <property type="entry name" value="SnoaL_2"/>
    <property type="match status" value="1"/>
</dbReference>
<accession>A0ABV9YLT0</accession>
<gene>
    <name evidence="2" type="ORF">ACFPBZ_16520</name>
</gene>
<sequence>MTDEEDGTVVIEEYYERLDGPDPLRGLELVDPDVEFLIAIPGADVRGTGRADLEAYVAGRPAVGRRHQVRRSSVDGDLEMVHGIVTEADGRGTGSFTATALVVDGRVVRYQAFFRPDFGMFELPAGGA</sequence>
<dbReference type="SUPFAM" id="SSF54427">
    <property type="entry name" value="NTF2-like"/>
    <property type="match status" value="1"/>
</dbReference>
<dbReference type="EMBL" id="JBHSIV010000017">
    <property type="protein sequence ID" value="MFC5063825.1"/>
    <property type="molecule type" value="Genomic_DNA"/>
</dbReference>
<feature type="domain" description="SnoaL-like" evidence="1">
    <location>
        <begin position="11"/>
        <end position="110"/>
    </location>
</feature>
<dbReference type="InterPro" id="IPR032710">
    <property type="entry name" value="NTF2-like_dom_sf"/>
</dbReference>
<dbReference type="Gene3D" id="3.10.450.50">
    <property type="match status" value="1"/>
</dbReference>